<dbReference type="Proteomes" id="UP000288805">
    <property type="component" value="Unassembled WGS sequence"/>
</dbReference>
<dbReference type="PANTHER" id="PTHR12548">
    <property type="entry name" value="TRANSCRIPTION FACTOR DP"/>
    <property type="match status" value="1"/>
</dbReference>
<evidence type="ECO:0000313" key="2">
    <source>
        <dbReference type="EMBL" id="RVX04890.1"/>
    </source>
</evidence>
<dbReference type="InterPro" id="IPR036388">
    <property type="entry name" value="WH-like_DNA-bd_sf"/>
</dbReference>
<dbReference type="PANTHER" id="PTHR12548:SF9">
    <property type="entry name" value="TRANSCRIPTION FACTOR DP"/>
    <property type="match status" value="1"/>
</dbReference>
<name>A0A438J7G4_VITVI</name>
<gene>
    <name evidence="2" type="primary">DPB_0</name>
    <name evidence="2" type="ORF">CK203_019126</name>
</gene>
<accession>A0A438J7G4</accession>
<feature type="region of interest" description="Disordered" evidence="1">
    <location>
        <begin position="73"/>
        <end position="99"/>
    </location>
</feature>
<dbReference type="InterPro" id="IPR015648">
    <property type="entry name" value="Transcrpt_fac_DP"/>
</dbReference>
<comment type="caution">
    <text evidence="2">The sequence shown here is derived from an EMBL/GenBank/DDBJ whole genome shotgun (WGS) entry which is preliminary data.</text>
</comment>
<proteinExistence type="predicted"/>
<sequence length="187" mass="20262">MVTGGSHQEDGEKNPATVSKGGATRSWGTTVSGQSVSTSGSVGSPSSRSEAALATPASENTFLRLNHLDIHGDDAGSQGAANRKKKRGQRAVGGDKSGRGLRQFSMKVCEKVESKGRTTYNEETKWRYALEKEPLWKRVIDGKHGKVEWGGTYEVRDGMGLGYGRQYKEGGGILKVELVLRWEMEGE</sequence>
<dbReference type="AlphaFoldDB" id="A0A438J7G4"/>
<protein>
    <submittedName>
        <fullName evidence="2">Transcription factor-like protein DPB</fullName>
    </submittedName>
</protein>
<dbReference type="GO" id="GO:0005667">
    <property type="term" value="C:transcription regulator complex"/>
    <property type="evidence" value="ECO:0007669"/>
    <property type="project" value="InterPro"/>
</dbReference>
<reference evidence="2 3" key="1">
    <citation type="journal article" date="2018" name="PLoS Genet.">
        <title>Population sequencing reveals clonal diversity and ancestral inbreeding in the grapevine cultivar Chardonnay.</title>
        <authorList>
            <person name="Roach M.J."/>
            <person name="Johnson D.L."/>
            <person name="Bohlmann J."/>
            <person name="van Vuuren H.J."/>
            <person name="Jones S.J."/>
            <person name="Pretorius I.S."/>
            <person name="Schmidt S.A."/>
            <person name="Borneman A.R."/>
        </authorList>
    </citation>
    <scope>NUCLEOTIDE SEQUENCE [LARGE SCALE GENOMIC DNA]</scope>
    <source>
        <strain evidence="3">cv. Chardonnay</strain>
        <tissue evidence="2">Leaf</tissue>
    </source>
</reference>
<feature type="region of interest" description="Disordered" evidence="1">
    <location>
        <begin position="1"/>
        <end position="55"/>
    </location>
</feature>
<evidence type="ECO:0000256" key="1">
    <source>
        <dbReference type="SAM" id="MobiDB-lite"/>
    </source>
</evidence>
<evidence type="ECO:0000313" key="3">
    <source>
        <dbReference type="Proteomes" id="UP000288805"/>
    </source>
</evidence>
<dbReference type="EMBL" id="QGNW01000058">
    <property type="protein sequence ID" value="RVX04890.1"/>
    <property type="molecule type" value="Genomic_DNA"/>
</dbReference>
<dbReference type="Gene3D" id="1.10.10.10">
    <property type="entry name" value="Winged helix-like DNA-binding domain superfamily/Winged helix DNA-binding domain"/>
    <property type="match status" value="1"/>
</dbReference>
<organism evidence="2 3">
    <name type="scientific">Vitis vinifera</name>
    <name type="common">Grape</name>
    <dbReference type="NCBI Taxonomy" id="29760"/>
    <lineage>
        <taxon>Eukaryota</taxon>
        <taxon>Viridiplantae</taxon>
        <taxon>Streptophyta</taxon>
        <taxon>Embryophyta</taxon>
        <taxon>Tracheophyta</taxon>
        <taxon>Spermatophyta</taxon>
        <taxon>Magnoliopsida</taxon>
        <taxon>eudicotyledons</taxon>
        <taxon>Gunneridae</taxon>
        <taxon>Pentapetalae</taxon>
        <taxon>rosids</taxon>
        <taxon>Vitales</taxon>
        <taxon>Vitaceae</taxon>
        <taxon>Viteae</taxon>
        <taxon>Vitis</taxon>
    </lineage>
</organism>
<dbReference type="GO" id="GO:0051726">
    <property type="term" value="P:regulation of cell cycle"/>
    <property type="evidence" value="ECO:0007669"/>
    <property type="project" value="InterPro"/>
</dbReference>
<dbReference type="OrthoDB" id="552115at2759"/>
<feature type="compositionally biased region" description="Low complexity" evidence="1">
    <location>
        <begin position="26"/>
        <end position="49"/>
    </location>
</feature>